<evidence type="ECO:0000313" key="2">
    <source>
        <dbReference type="Proteomes" id="UP000326903"/>
    </source>
</evidence>
<sequence>MKSFFCGIFLFVTININAQQTPFEKSNGRETATYFQAIHYYKSLDKASGKILMREMGITDAGYPLHLVLISNDGKFNPAIWHQQKKVIILINNGIHPGEPDGIDASMMLARDIAQNKIILPGNVVLGIIPIYNIGGALNRNSFSRANQNGPEAYGFRGNAQNLDLNRDFIKSDSKNARSFAEIFHYLNPDILIDNHVSDGADYQHVMTLIATQYDKLGQELGDWLKKTFEPKLFTGMHDKGWDLVPYVNVENSDPSKGFTQFYDSPRYSSGYAALFNTISFMPETHMLKPYKQRVKSTYDLMLTMIQQASLNAKELLEKRKIAIENTIHQNRFALSWKPDTTQYSNITFKGYKAGYKKSDATGLPVLYYDHNKPFTKQVKFYDVYIGENFIEKPLAYIIPQGWWNVIDLLKLNHVQMETLKKDTIIKVSAYHIVYYKSFPKAYEKHHKNYNVSVSKTDEKIKFLKGDYIISLTQAANRYLIETLEPTGNDGFFAWNFFDAILQEKEGYSDYRWDSIAAQILKSNPVLNRKFQQKKISDSPFANNASLQLNYIYKNSPYYEPAYLRYPVYRIEKAL</sequence>
<comment type="caution">
    <text evidence="1">The sequence shown here is derived from an EMBL/GenBank/DDBJ whole genome shotgun (WGS) entry which is preliminary data.</text>
</comment>
<dbReference type="EMBL" id="VYQF01000002">
    <property type="protein sequence ID" value="KAA9039272.1"/>
    <property type="molecule type" value="Genomic_DNA"/>
</dbReference>
<proteinExistence type="predicted"/>
<dbReference type="Proteomes" id="UP000326903">
    <property type="component" value="Unassembled WGS sequence"/>
</dbReference>
<dbReference type="RefSeq" id="WP_150414681.1">
    <property type="nucleotide sequence ID" value="NZ_VYQF01000002.1"/>
</dbReference>
<dbReference type="CDD" id="cd06241">
    <property type="entry name" value="M14-like"/>
    <property type="match status" value="1"/>
</dbReference>
<keyword evidence="2" id="KW-1185">Reference proteome</keyword>
<reference evidence="1 2" key="1">
    <citation type="submission" date="2019-09" db="EMBL/GenBank/DDBJ databases">
        <title>Draft genome sequence of Ginsengibacter sp. BR5-29.</title>
        <authorList>
            <person name="Im W.-T."/>
        </authorList>
    </citation>
    <scope>NUCLEOTIDE SEQUENCE [LARGE SCALE GENOMIC DNA]</scope>
    <source>
        <strain evidence="1 2">BR5-29</strain>
    </source>
</reference>
<protein>
    <submittedName>
        <fullName evidence="1">Uncharacterized protein</fullName>
    </submittedName>
</protein>
<name>A0A5J5IIV9_9BACT</name>
<evidence type="ECO:0000313" key="1">
    <source>
        <dbReference type="EMBL" id="KAA9039272.1"/>
    </source>
</evidence>
<gene>
    <name evidence="1" type="ORF">FW778_10600</name>
</gene>
<organism evidence="1 2">
    <name type="scientific">Ginsengibacter hankyongi</name>
    <dbReference type="NCBI Taxonomy" id="2607284"/>
    <lineage>
        <taxon>Bacteria</taxon>
        <taxon>Pseudomonadati</taxon>
        <taxon>Bacteroidota</taxon>
        <taxon>Chitinophagia</taxon>
        <taxon>Chitinophagales</taxon>
        <taxon>Chitinophagaceae</taxon>
        <taxon>Ginsengibacter</taxon>
    </lineage>
</organism>
<dbReference type="Gene3D" id="3.40.630.10">
    <property type="entry name" value="Zn peptidases"/>
    <property type="match status" value="1"/>
</dbReference>
<dbReference type="SUPFAM" id="SSF53187">
    <property type="entry name" value="Zn-dependent exopeptidases"/>
    <property type="match status" value="1"/>
</dbReference>
<dbReference type="AlphaFoldDB" id="A0A5J5IIV9"/>
<accession>A0A5J5IIV9</accession>